<accession>Q0FYI7</accession>
<dbReference type="EMBL" id="AATP01000010">
    <property type="protein sequence ID" value="EAU40008.1"/>
    <property type="molecule type" value="Genomic_DNA"/>
</dbReference>
<dbReference type="RefSeq" id="WP_007065581.1">
    <property type="nucleotide sequence ID" value="NZ_DS022272.1"/>
</dbReference>
<organism evidence="1 2">
    <name type="scientific">Fulvimarina pelagi HTCC2506</name>
    <dbReference type="NCBI Taxonomy" id="314231"/>
    <lineage>
        <taxon>Bacteria</taxon>
        <taxon>Pseudomonadati</taxon>
        <taxon>Pseudomonadota</taxon>
        <taxon>Alphaproteobacteria</taxon>
        <taxon>Hyphomicrobiales</taxon>
        <taxon>Aurantimonadaceae</taxon>
        <taxon>Fulvimarina</taxon>
    </lineage>
</organism>
<sequence length="177" mass="19094">MSSVVVQKALQETDPLGLAVAFAQVSEFCRNGANTIFGVVGLDRRPLAGIALGCPLVGPDRVRVLLARSPNAQLLLDLTREGRIALTVSEVPSHRSVQIKGDQAMLLAARPDDIRTVLRDLRAFRDRLIDADFGEGFSSSYCSFDTDDAVAVEFVPREAFTQTPGPQAGERLLRAAS</sequence>
<evidence type="ECO:0000313" key="2">
    <source>
        <dbReference type="Proteomes" id="UP000004310"/>
    </source>
</evidence>
<dbReference type="HOGENOM" id="CLU_114954_1_0_5"/>
<dbReference type="Proteomes" id="UP000004310">
    <property type="component" value="Unassembled WGS sequence"/>
</dbReference>
<dbReference type="eggNOG" id="COG3576">
    <property type="taxonomic scope" value="Bacteria"/>
</dbReference>
<evidence type="ECO:0008006" key="3">
    <source>
        <dbReference type="Google" id="ProtNLM"/>
    </source>
</evidence>
<name>Q0FYI7_9HYPH</name>
<reference evidence="1 2" key="1">
    <citation type="journal article" date="2010" name="J. Bacteriol.">
        <title>Genome sequence of Fulvimarina pelagi HTCC2506T, a Mn(II)-oxidizing alphaproteobacterium possessing an aerobic anoxygenic photosynthetic gene cluster and Xanthorhodopsin.</title>
        <authorList>
            <person name="Kang I."/>
            <person name="Oh H.M."/>
            <person name="Lim S.I."/>
            <person name="Ferriera S."/>
            <person name="Giovannoni S.J."/>
            <person name="Cho J.C."/>
        </authorList>
    </citation>
    <scope>NUCLEOTIDE SEQUENCE [LARGE SCALE GENOMIC DNA]</scope>
    <source>
        <strain evidence="1 2">HTCC2506</strain>
    </source>
</reference>
<protein>
    <recommendedName>
        <fullName evidence="3">Pyridoxamine 5'-phosphate oxidase putative domain-containing protein</fullName>
    </recommendedName>
</protein>
<dbReference type="STRING" id="217511.GCA_001463845_03110"/>
<keyword evidence="2" id="KW-1185">Reference proteome</keyword>
<evidence type="ECO:0000313" key="1">
    <source>
        <dbReference type="EMBL" id="EAU40008.1"/>
    </source>
</evidence>
<gene>
    <name evidence="1" type="ORF">FP2506_02165</name>
</gene>
<dbReference type="AlphaFoldDB" id="Q0FYI7"/>
<proteinExistence type="predicted"/>
<comment type="caution">
    <text evidence="1">The sequence shown here is derived from an EMBL/GenBank/DDBJ whole genome shotgun (WGS) entry which is preliminary data.</text>
</comment>